<dbReference type="SUPFAM" id="SSF82861">
    <property type="entry name" value="Mechanosensitive channel protein MscS (YggB), transmembrane region"/>
    <property type="match status" value="1"/>
</dbReference>
<sequence length="372" mass="40777">MWRIIAGLTFVILAGFLIDFLLRNYFPQYLPYEPFANQIIRAIIALVVGLWIASLLVAYAESRFAHTRKDLYGLTLLIRITIYIVLLAIVLSIFHVSIAGILAGSAVGGVVLGFAIHTFASNLLNGIFATSSGTMDYGDVVSVNSWIWNIATTGKIIAIKTLFSKMLTQDGSVINIPNSVLLGSSVLMVFAREGDYYVYPVDTMVSADVPMELVIAEAKKAEALRDVDVYIQSRNGLNNTLHMLLRFREVTEINAIINAANKAVDAAYWRAKNGITLFGQSYIAGSGDVYNLLVSFPMDVESGNMITAAQAEHLDIYLVGKSNVMNTFLVKLCSSGAIEKHLNTVNLQLETIYNKLKHFAESKVAGITEKSS</sequence>
<dbReference type="InterPro" id="IPR006685">
    <property type="entry name" value="MscS_channel_2nd"/>
</dbReference>
<protein>
    <submittedName>
        <fullName evidence="3">MscS mechanosensitive ion channel</fullName>
    </submittedName>
</protein>
<dbReference type="EMBL" id="AUZY01008817">
    <property type="protein sequence ID" value="EQD44756.1"/>
    <property type="molecule type" value="Genomic_DNA"/>
</dbReference>
<accession>T0Z9W7</accession>
<dbReference type="AlphaFoldDB" id="T0Z9W7"/>
<dbReference type="InterPro" id="IPR045275">
    <property type="entry name" value="MscS_archaea/bacteria_type"/>
</dbReference>
<feature type="transmembrane region" description="Helical" evidence="1">
    <location>
        <begin position="71"/>
        <end position="94"/>
    </location>
</feature>
<evidence type="ECO:0000313" key="3">
    <source>
        <dbReference type="EMBL" id="EQD44756.1"/>
    </source>
</evidence>
<dbReference type="PANTHER" id="PTHR30221">
    <property type="entry name" value="SMALL-CONDUCTANCE MECHANOSENSITIVE CHANNEL"/>
    <property type="match status" value="1"/>
</dbReference>
<dbReference type="Gene3D" id="1.10.287.1260">
    <property type="match status" value="1"/>
</dbReference>
<dbReference type="InterPro" id="IPR010920">
    <property type="entry name" value="LSM_dom_sf"/>
</dbReference>
<name>T0Z9W7_9ZZZZ</name>
<evidence type="ECO:0000259" key="2">
    <source>
        <dbReference type="Pfam" id="PF00924"/>
    </source>
</evidence>
<comment type="caution">
    <text evidence="3">The sequence shown here is derived from an EMBL/GenBank/DDBJ whole genome shotgun (WGS) entry which is preliminary data.</text>
</comment>
<dbReference type="GO" id="GO:0008381">
    <property type="term" value="F:mechanosensitive monoatomic ion channel activity"/>
    <property type="evidence" value="ECO:0007669"/>
    <property type="project" value="InterPro"/>
</dbReference>
<feature type="transmembrane region" description="Helical" evidence="1">
    <location>
        <begin position="100"/>
        <end position="120"/>
    </location>
</feature>
<evidence type="ECO:0000256" key="1">
    <source>
        <dbReference type="SAM" id="Phobius"/>
    </source>
</evidence>
<organism evidence="3">
    <name type="scientific">mine drainage metagenome</name>
    <dbReference type="NCBI Taxonomy" id="410659"/>
    <lineage>
        <taxon>unclassified sequences</taxon>
        <taxon>metagenomes</taxon>
        <taxon>ecological metagenomes</taxon>
    </lineage>
</organism>
<dbReference type="InterPro" id="IPR011014">
    <property type="entry name" value="MscS_channel_TM-2"/>
</dbReference>
<feature type="transmembrane region" description="Helical" evidence="1">
    <location>
        <begin position="7"/>
        <end position="26"/>
    </location>
</feature>
<dbReference type="SUPFAM" id="SSF50182">
    <property type="entry name" value="Sm-like ribonucleoproteins"/>
    <property type="match status" value="1"/>
</dbReference>
<feature type="transmembrane region" description="Helical" evidence="1">
    <location>
        <begin position="38"/>
        <end position="59"/>
    </location>
</feature>
<keyword evidence="1" id="KW-0812">Transmembrane</keyword>
<reference evidence="3" key="2">
    <citation type="journal article" date="2014" name="ISME J.">
        <title>Microbial stratification in low pH oxic and suboxic macroscopic growths along an acid mine drainage.</title>
        <authorList>
            <person name="Mendez-Garcia C."/>
            <person name="Mesa V."/>
            <person name="Sprenger R.R."/>
            <person name="Richter M."/>
            <person name="Diez M.S."/>
            <person name="Solano J."/>
            <person name="Bargiela R."/>
            <person name="Golyshina O.V."/>
            <person name="Manteca A."/>
            <person name="Ramos J.L."/>
            <person name="Gallego J.R."/>
            <person name="Llorente I."/>
            <person name="Martins Dos Santos V.A."/>
            <person name="Jensen O.N."/>
            <person name="Pelaez A.I."/>
            <person name="Sanchez J."/>
            <person name="Ferrer M."/>
        </authorList>
    </citation>
    <scope>NUCLEOTIDE SEQUENCE</scope>
</reference>
<keyword evidence="1" id="KW-1133">Transmembrane helix</keyword>
<gene>
    <name evidence="3" type="ORF">B1B_13389</name>
</gene>
<proteinExistence type="predicted"/>
<feature type="domain" description="Mechanosensitive ion channel MscS" evidence="2">
    <location>
        <begin position="120"/>
        <end position="185"/>
    </location>
</feature>
<dbReference type="GO" id="GO:0016020">
    <property type="term" value="C:membrane"/>
    <property type="evidence" value="ECO:0007669"/>
    <property type="project" value="InterPro"/>
</dbReference>
<keyword evidence="1" id="KW-0472">Membrane</keyword>
<dbReference type="PANTHER" id="PTHR30221:SF1">
    <property type="entry name" value="SMALL-CONDUCTANCE MECHANOSENSITIVE CHANNEL"/>
    <property type="match status" value="1"/>
</dbReference>
<reference evidence="3" key="1">
    <citation type="submission" date="2013-08" db="EMBL/GenBank/DDBJ databases">
        <authorList>
            <person name="Mendez C."/>
            <person name="Richter M."/>
            <person name="Ferrer M."/>
            <person name="Sanchez J."/>
        </authorList>
    </citation>
    <scope>NUCLEOTIDE SEQUENCE</scope>
</reference>
<dbReference type="Pfam" id="PF00924">
    <property type="entry name" value="MS_channel_2nd"/>
    <property type="match status" value="1"/>
</dbReference>